<evidence type="ECO:0000313" key="5">
    <source>
        <dbReference type="EMBL" id="GGP24200.1"/>
    </source>
</evidence>
<gene>
    <name evidence="5" type="ORF">GCM10010971_00190</name>
</gene>
<evidence type="ECO:0000259" key="4">
    <source>
        <dbReference type="PROSITE" id="PS01124"/>
    </source>
</evidence>
<dbReference type="SUPFAM" id="SSF46689">
    <property type="entry name" value="Homeodomain-like"/>
    <property type="match status" value="1"/>
</dbReference>
<accession>A0ABQ2PFC7</accession>
<dbReference type="InterPro" id="IPR009057">
    <property type="entry name" value="Homeodomain-like_sf"/>
</dbReference>
<keyword evidence="3" id="KW-0804">Transcription</keyword>
<evidence type="ECO:0000256" key="3">
    <source>
        <dbReference type="ARBA" id="ARBA00023163"/>
    </source>
</evidence>
<dbReference type="InterPro" id="IPR018060">
    <property type="entry name" value="HTH_AraC"/>
</dbReference>
<keyword evidence="1" id="KW-0805">Transcription regulation</keyword>
<dbReference type="Pfam" id="PF14525">
    <property type="entry name" value="AraC_binding_2"/>
    <property type="match status" value="1"/>
</dbReference>
<dbReference type="PANTHER" id="PTHR46796">
    <property type="entry name" value="HTH-TYPE TRANSCRIPTIONAL ACTIVATOR RHAS-RELATED"/>
    <property type="match status" value="1"/>
</dbReference>
<evidence type="ECO:0000256" key="1">
    <source>
        <dbReference type="ARBA" id="ARBA00023015"/>
    </source>
</evidence>
<keyword evidence="6" id="KW-1185">Reference proteome</keyword>
<dbReference type="InterPro" id="IPR050204">
    <property type="entry name" value="AraC_XylS_family_regulators"/>
</dbReference>
<reference evidence="6" key="1">
    <citation type="journal article" date="2019" name="Int. J. Syst. Evol. Microbiol.">
        <title>The Global Catalogue of Microorganisms (GCM) 10K type strain sequencing project: providing services to taxonomists for standard genome sequencing and annotation.</title>
        <authorList>
            <consortium name="The Broad Institute Genomics Platform"/>
            <consortium name="The Broad Institute Genome Sequencing Center for Infectious Disease"/>
            <person name="Wu L."/>
            <person name="Ma J."/>
        </authorList>
    </citation>
    <scope>NUCLEOTIDE SEQUENCE [LARGE SCALE GENOMIC DNA]</scope>
    <source>
        <strain evidence="6">CGMCC 1.8860</strain>
    </source>
</reference>
<evidence type="ECO:0000256" key="2">
    <source>
        <dbReference type="ARBA" id="ARBA00023125"/>
    </source>
</evidence>
<proteinExistence type="predicted"/>
<dbReference type="EMBL" id="BMLY01000001">
    <property type="protein sequence ID" value="GGP24200.1"/>
    <property type="molecule type" value="Genomic_DNA"/>
</dbReference>
<dbReference type="PANTHER" id="PTHR46796:SF6">
    <property type="entry name" value="ARAC SUBFAMILY"/>
    <property type="match status" value="1"/>
</dbReference>
<dbReference type="SMART" id="SM00342">
    <property type="entry name" value="HTH_ARAC"/>
    <property type="match status" value="1"/>
</dbReference>
<name>A0ABQ2PFC7_9NEIS</name>
<organism evidence="5 6">
    <name type="scientific">Silvimonas amylolytica</name>
    <dbReference type="NCBI Taxonomy" id="449663"/>
    <lineage>
        <taxon>Bacteria</taxon>
        <taxon>Pseudomonadati</taxon>
        <taxon>Pseudomonadota</taxon>
        <taxon>Betaproteobacteria</taxon>
        <taxon>Neisseriales</taxon>
        <taxon>Chitinibacteraceae</taxon>
        <taxon>Silvimonas</taxon>
    </lineage>
</organism>
<dbReference type="InterPro" id="IPR035418">
    <property type="entry name" value="AraC-bd_2"/>
</dbReference>
<dbReference type="Gene3D" id="1.10.10.60">
    <property type="entry name" value="Homeodomain-like"/>
    <property type="match status" value="1"/>
</dbReference>
<sequence>MVHHMATDNHEKHPVIQVWSTNEVPRPQRFDYWANALSLALTPMSVDSTNERDFSAQLTATSLGPISVTRCKGTSHNSHRARRELSYSQEHSYHLLVSVQNNWGLVHRGHHLLTPGDVVLTDSQVAHDIEINTRFDIVNLKLPVDWVNAWLPDPSLLVGRPISRGEGWGQTLSSVLSCLSPEFVASAPVPHSVLADQIGALLAMNSGDVNPPKAADRALRDTVHDCIVQRCSEPMLTASDIAAFLSVSESDLHAALSAFSETFATSLLAARIDLATQLLTSPVWARLTETEIGRQAGFVDMAHFERACLRCNGRTPAQMRGPRSRQ</sequence>
<feature type="domain" description="HTH araC/xylS-type" evidence="4">
    <location>
        <begin position="221"/>
        <end position="322"/>
    </location>
</feature>
<comment type="caution">
    <text evidence="5">The sequence shown here is derived from an EMBL/GenBank/DDBJ whole genome shotgun (WGS) entry which is preliminary data.</text>
</comment>
<keyword evidence="2" id="KW-0238">DNA-binding</keyword>
<dbReference type="Pfam" id="PF12833">
    <property type="entry name" value="HTH_18"/>
    <property type="match status" value="1"/>
</dbReference>
<dbReference type="Proteomes" id="UP000621859">
    <property type="component" value="Unassembled WGS sequence"/>
</dbReference>
<protein>
    <submittedName>
        <fullName evidence="5">Transcriptional regulator</fullName>
    </submittedName>
</protein>
<evidence type="ECO:0000313" key="6">
    <source>
        <dbReference type="Proteomes" id="UP000621859"/>
    </source>
</evidence>
<dbReference type="PROSITE" id="PS01124">
    <property type="entry name" value="HTH_ARAC_FAMILY_2"/>
    <property type="match status" value="1"/>
</dbReference>